<dbReference type="Pfam" id="PF03415">
    <property type="entry name" value="Peptidase_C11"/>
    <property type="match status" value="1"/>
</dbReference>
<keyword evidence="4" id="KW-1185">Reference proteome</keyword>
<keyword evidence="2" id="KW-0732">Signal</keyword>
<dbReference type="EMBL" id="CP007129">
    <property type="protein sequence ID" value="AHG93067.1"/>
    <property type="molecule type" value="Genomic_DNA"/>
</dbReference>
<protein>
    <submittedName>
        <fullName evidence="3">Peptidase C11 clostripain</fullName>
    </submittedName>
</protein>
<sequence>MQALSTARRWRALTAVALAAASVAITACADTVTAPRVAHARPALELSNDSTRSGAPSREWTVMVFMAADNSLAVQGVGDIDEMEAAGVSPEVQVVVQAEFNPTEFARAGCGQPSCAHLPNFNTFRYAITGGARSVTGPDGQVTDIGDRNMTDPAQIAEFVRWAKDRYPAKHYALVLWNHGGGYAGLLEDLTTAGSHLMSIGELPAALSGVGAIDVLDFDMCLMAGYETLTEVAPFARYVVFSEETEPGEGDPYTGMLTALRAHPTADGRAVAGMFVDEWAKFYEKHRASTTKSAYDMAGFAQFTSALDAAADRLTAAVGDADGNAAVHNAAEQAQRFDIKPLADIGTFVDALRERAADPSLASTLGALRESLASPAFLVRNTARKGSASNARDVSRATGLHALLPSGGTDDALPDGGPLSFAEYRKLLPERAWTRFLTAYLEGGTGAPTTAALDQGEQRFESYVVWDTSSTSHGVDIDMWILEPDGGLYIPFLGTVSPNGHLTPDSYDGGVSYEGYLTNRFVLRGRYYVLANLYADPADVRPRYDVQYRFDQQREFSSLYSPRFPRLSLQRSWLDDEDLTFEKLEAGAYTDLQIAAWVDLGMESNSLAATRTLNAPDAAMRGALRGAVRLTAPQLQTVRRNLMARSAMRNAARMRSPNAAPARALGLRPLAEP</sequence>
<evidence type="ECO:0000256" key="2">
    <source>
        <dbReference type="SAM" id="SignalP"/>
    </source>
</evidence>
<dbReference type="RefSeq" id="WP_025414377.1">
    <property type="nucleotide sequence ID" value="NZ_CP007129.1"/>
</dbReference>
<organism evidence="3 4">
    <name type="scientific">Gemmatirosa kalamazoonensis</name>
    <dbReference type="NCBI Taxonomy" id="861299"/>
    <lineage>
        <taxon>Bacteria</taxon>
        <taxon>Pseudomonadati</taxon>
        <taxon>Gemmatimonadota</taxon>
        <taxon>Gemmatimonadia</taxon>
        <taxon>Gemmatimonadales</taxon>
        <taxon>Gemmatimonadaceae</taxon>
        <taxon>Gemmatirosa</taxon>
    </lineage>
</organism>
<reference evidence="3 4" key="1">
    <citation type="journal article" date="2014" name="Genome Announc.">
        <title>Genome Sequence and Methylome of Soil Bacterium Gemmatirosa kalamazoonensis KBS708T, a Member of the Rarely Cultivated Gemmatimonadetes Phylum.</title>
        <authorList>
            <person name="Debruyn J.M."/>
            <person name="Radosevich M."/>
            <person name="Wommack K.E."/>
            <person name="Polson S.W."/>
            <person name="Hauser L.J."/>
            <person name="Fawaz M.N."/>
            <person name="Korlach J."/>
            <person name="Tsai Y.C."/>
        </authorList>
    </citation>
    <scope>NUCLEOTIDE SEQUENCE [LARGE SCALE GENOMIC DNA]</scope>
    <source>
        <strain evidence="3 4">KBS708</strain>
        <plasmid evidence="4">Plasmid 1</plasmid>
    </source>
</reference>
<dbReference type="OrthoDB" id="5507507at2"/>
<evidence type="ECO:0000313" key="3">
    <source>
        <dbReference type="EMBL" id="AHG93067.1"/>
    </source>
</evidence>
<dbReference type="InterPro" id="IPR005077">
    <property type="entry name" value="Peptidase_C11"/>
</dbReference>
<evidence type="ECO:0000313" key="4">
    <source>
        <dbReference type="Proteomes" id="UP000019151"/>
    </source>
</evidence>
<dbReference type="InParanoid" id="W0RRH5"/>
<dbReference type="KEGG" id="gba:J421_5532"/>
<gene>
    <name evidence="3" type="ORF">J421_5532</name>
</gene>
<evidence type="ECO:0000256" key="1">
    <source>
        <dbReference type="SAM" id="MobiDB-lite"/>
    </source>
</evidence>
<dbReference type="Proteomes" id="UP000019151">
    <property type="component" value="Plasmid 1"/>
</dbReference>
<dbReference type="Gene3D" id="3.40.50.11970">
    <property type="match status" value="1"/>
</dbReference>
<accession>W0RRH5</accession>
<geneLocation type="plasmid" evidence="3 4">
    <name>1</name>
</geneLocation>
<dbReference type="PANTHER" id="PTHR37835:SF1">
    <property type="entry name" value="ALPHA-CLOSTRIPAIN"/>
    <property type="match status" value="1"/>
</dbReference>
<dbReference type="AlphaFoldDB" id="W0RRH5"/>
<feature type="chain" id="PRO_5004795883" evidence="2">
    <location>
        <begin position="30"/>
        <end position="673"/>
    </location>
</feature>
<feature type="signal peptide" evidence="2">
    <location>
        <begin position="1"/>
        <end position="29"/>
    </location>
</feature>
<feature type="region of interest" description="Disordered" evidence="1">
    <location>
        <begin position="650"/>
        <end position="673"/>
    </location>
</feature>
<dbReference type="PATRIC" id="fig|861299.3.peg.5567"/>
<keyword evidence="3" id="KW-0614">Plasmid</keyword>
<dbReference type="PANTHER" id="PTHR37835">
    <property type="entry name" value="ALPHA-CLOSTRIPAIN"/>
    <property type="match status" value="1"/>
</dbReference>
<proteinExistence type="predicted"/>
<name>W0RRH5_9BACT</name>
<dbReference type="HOGENOM" id="CLU_408122_0_0_0"/>